<dbReference type="Proteomes" id="UP000187283">
    <property type="component" value="Unassembled WGS sequence"/>
</dbReference>
<dbReference type="EMBL" id="LSSN01003119">
    <property type="protein sequence ID" value="OMJ14310.1"/>
    <property type="molecule type" value="Genomic_DNA"/>
</dbReference>
<name>A0A1R1XI74_9FUNG</name>
<proteinExistence type="predicted"/>
<accession>A0A1R1XI74</accession>
<reference evidence="1 2" key="1">
    <citation type="submission" date="2017-01" db="EMBL/GenBank/DDBJ databases">
        <authorList>
            <person name="Mah S.A."/>
            <person name="Swanson W.J."/>
            <person name="Moy G.W."/>
            <person name="Vacquier V.D."/>
        </authorList>
    </citation>
    <scope>NUCLEOTIDE SEQUENCE [LARGE SCALE GENOMIC DNA]</scope>
    <source>
        <strain evidence="1 2">GSMNP</strain>
    </source>
</reference>
<dbReference type="OrthoDB" id="10528754at2759"/>
<dbReference type="AlphaFoldDB" id="A0A1R1XI74"/>
<sequence length="67" mass="7656">MEIIETKENFYPSPLRRSSGSVPTGHWFKGADAVQKFRCFQLEIWTGGASAELAIRLFRLPPKEFPD</sequence>
<comment type="caution">
    <text evidence="1">The sequence shown here is derived from an EMBL/GenBank/DDBJ whole genome shotgun (WGS) entry which is preliminary data.</text>
</comment>
<protein>
    <submittedName>
        <fullName evidence="1">Uncharacterized protein</fullName>
    </submittedName>
</protein>
<keyword evidence="2" id="KW-1185">Reference proteome</keyword>
<gene>
    <name evidence="1" type="ORF">AYI70_g7961</name>
</gene>
<evidence type="ECO:0000313" key="1">
    <source>
        <dbReference type="EMBL" id="OMJ14310.1"/>
    </source>
</evidence>
<organism evidence="1 2">
    <name type="scientific">Smittium culicis</name>
    <dbReference type="NCBI Taxonomy" id="133412"/>
    <lineage>
        <taxon>Eukaryota</taxon>
        <taxon>Fungi</taxon>
        <taxon>Fungi incertae sedis</taxon>
        <taxon>Zoopagomycota</taxon>
        <taxon>Kickxellomycotina</taxon>
        <taxon>Harpellomycetes</taxon>
        <taxon>Harpellales</taxon>
        <taxon>Legeriomycetaceae</taxon>
        <taxon>Smittium</taxon>
    </lineage>
</organism>
<evidence type="ECO:0000313" key="2">
    <source>
        <dbReference type="Proteomes" id="UP000187283"/>
    </source>
</evidence>